<name>A0ABW4JSD6_9HYPH</name>
<evidence type="ECO:0000259" key="3">
    <source>
        <dbReference type="Pfam" id="PF05239"/>
    </source>
</evidence>
<protein>
    <submittedName>
        <fullName evidence="4">PRC-barrel domain-containing protein</fullName>
    </submittedName>
</protein>
<dbReference type="SUPFAM" id="SSF50346">
    <property type="entry name" value="PRC-barrel domain"/>
    <property type="match status" value="1"/>
</dbReference>
<organism evidence="4 5">
    <name type="scientific">Roseibium aestuarii</name>
    <dbReference type="NCBI Taxonomy" id="2600299"/>
    <lineage>
        <taxon>Bacteria</taxon>
        <taxon>Pseudomonadati</taxon>
        <taxon>Pseudomonadota</taxon>
        <taxon>Alphaproteobacteria</taxon>
        <taxon>Hyphomicrobiales</taxon>
        <taxon>Stappiaceae</taxon>
        <taxon>Roseibium</taxon>
    </lineage>
</organism>
<keyword evidence="5" id="KW-1185">Reference proteome</keyword>
<dbReference type="InterPro" id="IPR011033">
    <property type="entry name" value="PRC_barrel-like_sf"/>
</dbReference>
<dbReference type="Proteomes" id="UP001597327">
    <property type="component" value="Unassembled WGS sequence"/>
</dbReference>
<dbReference type="Pfam" id="PF05239">
    <property type="entry name" value="PRC"/>
    <property type="match status" value="1"/>
</dbReference>
<feature type="signal peptide" evidence="2">
    <location>
        <begin position="1"/>
        <end position="27"/>
    </location>
</feature>
<gene>
    <name evidence="4" type="ORF">ACFSC7_04500</name>
</gene>
<proteinExistence type="predicted"/>
<feature type="domain" description="PRC-barrel" evidence="3">
    <location>
        <begin position="122"/>
        <end position="183"/>
    </location>
</feature>
<dbReference type="InterPro" id="IPR027275">
    <property type="entry name" value="PRC-brl_dom"/>
</dbReference>
<evidence type="ECO:0000256" key="1">
    <source>
        <dbReference type="SAM" id="MobiDB-lite"/>
    </source>
</evidence>
<dbReference type="Gene3D" id="2.30.30.240">
    <property type="entry name" value="PRC-barrel domain"/>
    <property type="match status" value="1"/>
</dbReference>
<sequence>MRNVTKPLKTALAGLVATTALIGAAQAAGSYTGDANGDVLIKPSAATQAEVKADGDANGTTTPETITGDANGEVKVQPGAAVNAEAKMEAPVSTPKDMIGDANGDQLNSVREELAANADMSVDGMTIMTIDGESIGQVSAVNRDADGRILSIEAEVGGFLGLGADTITIPSERFTVTDNMVKLNMSEAEVKVLADS</sequence>
<comment type="caution">
    <text evidence="4">The sequence shown here is derived from an EMBL/GenBank/DDBJ whole genome shotgun (WGS) entry which is preliminary data.</text>
</comment>
<dbReference type="EMBL" id="JBHUFA010000001">
    <property type="protein sequence ID" value="MFD1694765.1"/>
    <property type="molecule type" value="Genomic_DNA"/>
</dbReference>
<accession>A0ABW4JSD6</accession>
<evidence type="ECO:0000256" key="2">
    <source>
        <dbReference type="SAM" id="SignalP"/>
    </source>
</evidence>
<feature type="chain" id="PRO_5045300406" evidence="2">
    <location>
        <begin position="28"/>
        <end position="196"/>
    </location>
</feature>
<evidence type="ECO:0000313" key="5">
    <source>
        <dbReference type="Proteomes" id="UP001597327"/>
    </source>
</evidence>
<feature type="region of interest" description="Disordered" evidence="1">
    <location>
        <begin position="50"/>
        <end position="72"/>
    </location>
</feature>
<dbReference type="RefSeq" id="WP_149891415.1">
    <property type="nucleotide sequence ID" value="NZ_JBHUFA010000001.1"/>
</dbReference>
<keyword evidence="2" id="KW-0732">Signal</keyword>
<reference evidence="5" key="1">
    <citation type="journal article" date="2019" name="Int. J. Syst. Evol. Microbiol.">
        <title>The Global Catalogue of Microorganisms (GCM) 10K type strain sequencing project: providing services to taxonomists for standard genome sequencing and annotation.</title>
        <authorList>
            <consortium name="The Broad Institute Genomics Platform"/>
            <consortium name="The Broad Institute Genome Sequencing Center for Infectious Disease"/>
            <person name="Wu L."/>
            <person name="Ma J."/>
        </authorList>
    </citation>
    <scope>NUCLEOTIDE SEQUENCE [LARGE SCALE GENOMIC DNA]</scope>
    <source>
        <strain evidence="5">JCM 3369</strain>
    </source>
</reference>
<evidence type="ECO:0000313" key="4">
    <source>
        <dbReference type="EMBL" id="MFD1694765.1"/>
    </source>
</evidence>